<dbReference type="RefSeq" id="WP_277190745.1">
    <property type="nucleotide sequence ID" value="NZ_JAROAV010000006.1"/>
</dbReference>
<comment type="caution">
    <text evidence="2">The sequence shown here is derived from an EMBL/GenBank/DDBJ whole genome shotgun (WGS) entry which is preliminary data.</text>
</comment>
<evidence type="ECO:0000313" key="3">
    <source>
        <dbReference type="Proteomes" id="UP001528912"/>
    </source>
</evidence>
<name>A0ABT6C213_9MICO</name>
<protein>
    <submittedName>
        <fullName evidence="2">Uncharacterized protein</fullName>
    </submittedName>
</protein>
<reference evidence="2 3" key="1">
    <citation type="submission" date="2023-03" db="EMBL/GenBank/DDBJ databases">
        <title>YIM 133296 draft genome.</title>
        <authorList>
            <person name="Xiong L."/>
        </authorList>
    </citation>
    <scope>NUCLEOTIDE SEQUENCE [LARGE SCALE GENOMIC DNA]</scope>
    <source>
        <strain evidence="2 3">YIM 133296</strain>
    </source>
</reference>
<evidence type="ECO:0000256" key="1">
    <source>
        <dbReference type="SAM" id="MobiDB-lite"/>
    </source>
</evidence>
<keyword evidence="3" id="KW-1185">Reference proteome</keyword>
<evidence type="ECO:0000313" key="2">
    <source>
        <dbReference type="EMBL" id="MDF8262934.1"/>
    </source>
</evidence>
<organism evidence="2 3">
    <name type="scientific">Luteipulveratus flavus</name>
    <dbReference type="NCBI Taxonomy" id="3031728"/>
    <lineage>
        <taxon>Bacteria</taxon>
        <taxon>Bacillati</taxon>
        <taxon>Actinomycetota</taxon>
        <taxon>Actinomycetes</taxon>
        <taxon>Micrococcales</taxon>
        <taxon>Dermacoccaceae</taxon>
        <taxon>Luteipulveratus</taxon>
    </lineage>
</organism>
<gene>
    <name evidence="2" type="ORF">P4R38_01590</name>
</gene>
<proteinExistence type="predicted"/>
<accession>A0ABT6C213</accession>
<dbReference type="EMBL" id="JAROAV010000006">
    <property type="protein sequence ID" value="MDF8262934.1"/>
    <property type="molecule type" value="Genomic_DNA"/>
</dbReference>
<dbReference type="Proteomes" id="UP001528912">
    <property type="component" value="Unassembled WGS sequence"/>
</dbReference>
<feature type="region of interest" description="Disordered" evidence="1">
    <location>
        <begin position="1"/>
        <end position="23"/>
    </location>
</feature>
<sequence>MKGDSPGQRHGTPASRAAGAEVRRLAGSPAVQRIAGRVRDAARQTATRIPRADVTVRLRSADLRGVRTSDVLVDGVEARAARRTARSLGLSRTLDDTSAWAALGALAALMRVADDGRRRAVVLDASGPRSLFSRWATRAGFAPVHLDVTRPDVVGTSIDAGTVDLFARIHPRSLRADEADVDLVIGSTALRRGGLMVVTLRLGPAAEGGVGVAELRALVARADEQGLSLVGELGVADGLRLRAAQRVEGDTSVGLALLTFRRR</sequence>